<sequence length="118" mass="12584">MTRLPRKRASGERPSLISAAGATRHAATTAYRRSSDRSAHTPSTPLNRVPVSGEAATAYARPPTSRMLPVDAPTARTNRRGGPSSSVSSRAHTDTTARAMPTAKNTDARGSHVFRYGR</sequence>
<keyword evidence="3" id="KW-1185">Reference proteome</keyword>
<feature type="region of interest" description="Disordered" evidence="1">
    <location>
        <begin position="1"/>
        <end position="118"/>
    </location>
</feature>
<feature type="compositionally biased region" description="Low complexity" evidence="1">
    <location>
        <begin position="18"/>
        <end position="32"/>
    </location>
</feature>
<comment type="caution">
    <text evidence="2">The sequence shown here is derived from an EMBL/GenBank/DDBJ whole genome shotgun (WGS) entry which is preliminary data.</text>
</comment>
<evidence type="ECO:0000313" key="3">
    <source>
        <dbReference type="Proteomes" id="UP000603904"/>
    </source>
</evidence>
<dbReference type="Proteomes" id="UP000603904">
    <property type="component" value="Unassembled WGS sequence"/>
</dbReference>
<proteinExistence type="predicted"/>
<gene>
    <name evidence="2" type="ORF">Mco01_24280</name>
</gene>
<name>A0ABQ4FX91_9ACTN</name>
<evidence type="ECO:0000256" key="1">
    <source>
        <dbReference type="SAM" id="MobiDB-lite"/>
    </source>
</evidence>
<protein>
    <submittedName>
        <fullName evidence="2">Uncharacterized protein</fullName>
    </submittedName>
</protein>
<organism evidence="2 3">
    <name type="scientific">Microbispora corallina</name>
    <dbReference type="NCBI Taxonomy" id="83302"/>
    <lineage>
        <taxon>Bacteria</taxon>
        <taxon>Bacillati</taxon>
        <taxon>Actinomycetota</taxon>
        <taxon>Actinomycetes</taxon>
        <taxon>Streptosporangiales</taxon>
        <taxon>Streptosporangiaceae</taxon>
        <taxon>Microbispora</taxon>
    </lineage>
</organism>
<accession>A0ABQ4FX91</accession>
<evidence type="ECO:0000313" key="2">
    <source>
        <dbReference type="EMBL" id="GIH39428.1"/>
    </source>
</evidence>
<dbReference type="EMBL" id="BOOC01000008">
    <property type="protein sequence ID" value="GIH39428.1"/>
    <property type="molecule type" value="Genomic_DNA"/>
</dbReference>
<reference evidence="2 3" key="1">
    <citation type="submission" date="2021-01" db="EMBL/GenBank/DDBJ databases">
        <title>Whole genome shotgun sequence of Microbispora corallina NBRC 16416.</title>
        <authorList>
            <person name="Komaki H."/>
            <person name="Tamura T."/>
        </authorList>
    </citation>
    <scope>NUCLEOTIDE SEQUENCE [LARGE SCALE GENOMIC DNA]</scope>
    <source>
        <strain evidence="2 3">NBRC 16416</strain>
    </source>
</reference>